<dbReference type="AlphaFoldDB" id="A0AAD5EFC9"/>
<dbReference type="GO" id="GO:0019843">
    <property type="term" value="F:rRNA binding"/>
    <property type="evidence" value="ECO:0007669"/>
    <property type="project" value="TreeGrafter"/>
</dbReference>
<dbReference type="InterPro" id="IPR000504">
    <property type="entry name" value="RRM_dom"/>
</dbReference>
<dbReference type="InterPro" id="IPR012677">
    <property type="entry name" value="Nucleotide-bd_a/b_plait_sf"/>
</dbReference>
<dbReference type="PROSITE" id="PS50102">
    <property type="entry name" value="RRM"/>
    <property type="match status" value="1"/>
</dbReference>
<evidence type="ECO:0000256" key="1">
    <source>
        <dbReference type="ARBA" id="ARBA00022884"/>
    </source>
</evidence>
<dbReference type="RefSeq" id="XP_051447009.1">
    <property type="nucleotide sequence ID" value="XM_051587235.1"/>
</dbReference>
<name>A0AAD5EFC9_UMBRA</name>
<feature type="compositionally biased region" description="Basic and acidic residues" evidence="3">
    <location>
        <begin position="1"/>
        <end position="12"/>
    </location>
</feature>
<reference evidence="5" key="1">
    <citation type="submission" date="2021-06" db="EMBL/GenBank/DDBJ databases">
        <authorList>
            <consortium name="DOE Joint Genome Institute"/>
            <person name="Mondo S.J."/>
            <person name="Amses K.R."/>
            <person name="Simmons D.R."/>
            <person name="Longcore J.E."/>
            <person name="Seto K."/>
            <person name="Alves G.H."/>
            <person name="Bonds A.E."/>
            <person name="Quandt C.A."/>
            <person name="Davis W.J."/>
            <person name="Chang Y."/>
            <person name="Letcher P.M."/>
            <person name="Powell M.J."/>
            <person name="Kuo A."/>
            <person name="Labutti K."/>
            <person name="Pangilinan J."/>
            <person name="Andreopoulos W."/>
            <person name="Tritt A."/>
            <person name="Riley R."/>
            <person name="Hundley H."/>
            <person name="Johnson J."/>
            <person name="Lipzen A."/>
            <person name="Barry K."/>
            <person name="Berbee M.L."/>
            <person name="Buchler N.E."/>
            <person name="Grigoriev I.V."/>
            <person name="Spatafora J.W."/>
            <person name="Stajich J.E."/>
            <person name="James T.Y."/>
        </authorList>
    </citation>
    <scope>NUCLEOTIDE SEQUENCE</scope>
    <source>
        <strain evidence="5">AG</strain>
    </source>
</reference>
<protein>
    <recommendedName>
        <fullName evidence="4">RRM domain-containing protein</fullName>
    </recommendedName>
</protein>
<organism evidence="5 6">
    <name type="scientific">Umbelopsis ramanniana AG</name>
    <dbReference type="NCBI Taxonomy" id="1314678"/>
    <lineage>
        <taxon>Eukaryota</taxon>
        <taxon>Fungi</taxon>
        <taxon>Fungi incertae sedis</taxon>
        <taxon>Mucoromycota</taxon>
        <taxon>Mucoromycotina</taxon>
        <taxon>Umbelopsidomycetes</taxon>
        <taxon>Umbelopsidales</taxon>
        <taxon>Umbelopsidaceae</taxon>
        <taxon>Umbelopsis</taxon>
    </lineage>
</organism>
<feature type="compositionally biased region" description="Basic residues" evidence="3">
    <location>
        <begin position="70"/>
        <end position="82"/>
    </location>
</feature>
<keyword evidence="1 2" id="KW-0694">RNA-binding</keyword>
<dbReference type="Gene3D" id="3.30.70.330">
    <property type="match status" value="1"/>
</dbReference>
<feature type="compositionally biased region" description="Acidic residues" evidence="3">
    <location>
        <begin position="26"/>
        <end position="41"/>
    </location>
</feature>
<dbReference type="Proteomes" id="UP001206595">
    <property type="component" value="Unassembled WGS sequence"/>
</dbReference>
<dbReference type="Pfam" id="PF00076">
    <property type="entry name" value="RRM_1"/>
    <property type="match status" value="1"/>
</dbReference>
<evidence type="ECO:0000256" key="2">
    <source>
        <dbReference type="PROSITE-ProRule" id="PRU00176"/>
    </source>
</evidence>
<evidence type="ECO:0000313" key="5">
    <source>
        <dbReference type="EMBL" id="KAI8582005.1"/>
    </source>
</evidence>
<dbReference type="InterPro" id="IPR034228">
    <property type="entry name" value="Nop6_RRM"/>
</dbReference>
<feature type="region of interest" description="Disordered" evidence="3">
    <location>
        <begin position="1"/>
        <end position="86"/>
    </location>
</feature>
<dbReference type="GO" id="GO:0005730">
    <property type="term" value="C:nucleolus"/>
    <property type="evidence" value="ECO:0007669"/>
    <property type="project" value="TreeGrafter"/>
</dbReference>
<dbReference type="InterPro" id="IPR035979">
    <property type="entry name" value="RBD_domain_sf"/>
</dbReference>
<dbReference type="EMBL" id="MU620903">
    <property type="protein sequence ID" value="KAI8582005.1"/>
    <property type="molecule type" value="Genomic_DNA"/>
</dbReference>
<gene>
    <name evidence="5" type="ORF">K450DRAFT_230346</name>
</gene>
<accession>A0AAD5EFC9</accession>
<dbReference type="PANTHER" id="PTHR23236">
    <property type="entry name" value="EUKARYOTIC TRANSLATION INITIATION FACTOR 4B/4H"/>
    <property type="match status" value="1"/>
</dbReference>
<evidence type="ECO:0000256" key="3">
    <source>
        <dbReference type="SAM" id="MobiDB-lite"/>
    </source>
</evidence>
<feature type="domain" description="RRM" evidence="4">
    <location>
        <begin position="87"/>
        <end position="164"/>
    </location>
</feature>
<reference evidence="5" key="2">
    <citation type="journal article" date="2022" name="Proc. Natl. Acad. Sci. U.S.A.">
        <title>Diploid-dominant life cycles characterize the early evolution of Fungi.</title>
        <authorList>
            <person name="Amses K.R."/>
            <person name="Simmons D.R."/>
            <person name="Longcore J.E."/>
            <person name="Mondo S.J."/>
            <person name="Seto K."/>
            <person name="Jeronimo G.H."/>
            <person name="Bonds A.E."/>
            <person name="Quandt C.A."/>
            <person name="Davis W.J."/>
            <person name="Chang Y."/>
            <person name="Federici B.A."/>
            <person name="Kuo A."/>
            <person name="LaButti K."/>
            <person name="Pangilinan J."/>
            <person name="Andreopoulos W."/>
            <person name="Tritt A."/>
            <person name="Riley R."/>
            <person name="Hundley H."/>
            <person name="Johnson J."/>
            <person name="Lipzen A."/>
            <person name="Barry K."/>
            <person name="Lang B.F."/>
            <person name="Cuomo C.A."/>
            <person name="Buchler N.E."/>
            <person name="Grigoriev I.V."/>
            <person name="Spatafora J.W."/>
            <person name="Stajich J.E."/>
            <person name="James T.Y."/>
        </authorList>
    </citation>
    <scope>NUCLEOTIDE SEQUENCE</scope>
    <source>
        <strain evidence="5">AG</strain>
    </source>
</reference>
<dbReference type="GeneID" id="75912582"/>
<dbReference type="CDD" id="cd12400">
    <property type="entry name" value="RRM_Nop6"/>
    <property type="match status" value="1"/>
</dbReference>
<keyword evidence="6" id="KW-1185">Reference proteome</keyword>
<sequence length="193" mass="21970">MVEKKLSKKEQKAQAFRKKGKKNEAPEPEAFPESDLIDEDADSKATTSTGKRSREDGESGKLDNETGEPRKKKNRRPKKKNQNHTGYILFVGNLPFDTTKADLEKHFESAEGLVSTRLMTDKDTKKQKGFAFLEFKDSECLQSALKFHHTLFKRRQINVELTAGGGGKSEARQEKLQVKREKLRTERVSGLCR</sequence>
<dbReference type="SUPFAM" id="SSF54928">
    <property type="entry name" value="RNA-binding domain, RBD"/>
    <property type="match status" value="1"/>
</dbReference>
<evidence type="ECO:0000259" key="4">
    <source>
        <dbReference type="PROSITE" id="PS50102"/>
    </source>
</evidence>
<dbReference type="SMART" id="SM00360">
    <property type="entry name" value="RRM"/>
    <property type="match status" value="1"/>
</dbReference>
<dbReference type="GO" id="GO:0042274">
    <property type="term" value="P:ribosomal small subunit biogenesis"/>
    <property type="evidence" value="ECO:0007669"/>
    <property type="project" value="TreeGrafter"/>
</dbReference>
<evidence type="ECO:0000313" key="6">
    <source>
        <dbReference type="Proteomes" id="UP001206595"/>
    </source>
</evidence>
<comment type="caution">
    <text evidence="5">The sequence shown here is derived from an EMBL/GenBank/DDBJ whole genome shotgun (WGS) entry which is preliminary data.</text>
</comment>
<feature type="compositionally biased region" description="Basic and acidic residues" evidence="3">
    <location>
        <begin position="52"/>
        <end position="69"/>
    </location>
</feature>
<proteinExistence type="predicted"/>
<dbReference type="PANTHER" id="PTHR23236:SF51">
    <property type="entry name" value="NUCLEOLAR PROTEIN 6"/>
    <property type="match status" value="1"/>
</dbReference>